<reference evidence="1 2" key="1">
    <citation type="journal article" date="2018" name="Front. Plant Sci.">
        <title>Red Clover (Trifolium pratense) and Zigzag Clover (T. medium) - A Picture of Genomic Similarities and Differences.</title>
        <authorList>
            <person name="Dluhosova J."/>
            <person name="Istvanek J."/>
            <person name="Nedelnik J."/>
            <person name="Repkova J."/>
        </authorList>
    </citation>
    <scope>NUCLEOTIDE SEQUENCE [LARGE SCALE GENOMIC DNA]</scope>
    <source>
        <strain evidence="2">cv. 10/8</strain>
        <tissue evidence="1">Leaf</tissue>
    </source>
</reference>
<sequence>AKQGEVELRGVGVKNFADNLAFCILRAAQGYWRVASFRWQAVHVLSGRCPSRRSLWRVAPSIQGSKGFFS</sequence>
<dbReference type="AlphaFoldDB" id="A0A392TFI2"/>
<dbReference type="EMBL" id="LXQA010571654">
    <property type="protein sequence ID" value="MCI59891.1"/>
    <property type="molecule type" value="Genomic_DNA"/>
</dbReference>
<proteinExistence type="predicted"/>
<organism evidence="1 2">
    <name type="scientific">Trifolium medium</name>
    <dbReference type="NCBI Taxonomy" id="97028"/>
    <lineage>
        <taxon>Eukaryota</taxon>
        <taxon>Viridiplantae</taxon>
        <taxon>Streptophyta</taxon>
        <taxon>Embryophyta</taxon>
        <taxon>Tracheophyta</taxon>
        <taxon>Spermatophyta</taxon>
        <taxon>Magnoliopsida</taxon>
        <taxon>eudicotyledons</taxon>
        <taxon>Gunneridae</taxon>
        <taxon>Pentapetalae</taxon>
        <taxon>rosids</taxon>
        <taxon>fabids</taxon>
        <taxon>Fabales</taxon>
        <taxon>Fabaceae</taxon>
        <taxon>Papilionoideae</taxon>
        <taxon>50 kb inversion clade</taxon>
        <taxon>NPAAA clade</taxon>
        <taxon>Hologalegina</taxon>
        <taxon>IRL clade</taxon>
        <taxon>Trifolieae</taxon>
        <taxon>Trifolium</taxon>
    </lineage>
</organism>
<evidence type="ECO:0000313" key="1">
    <source>
        <dbReference type="EMBL" id="MCI59891.1"/>
    </source>
</evidence>
<comment type="caution">
    <text evidence="1">The sequence shown here is derived from an EMBL/GenBank/DDBJ whole genome shotgun (WGS) entry which is preliminary data.</text>
</comment>
<accession>A0A392TFI2</accession>
<dbReference type="Proteomes" id="UP000265520">
    <property type="component" value="Unassembled WGS sequence"/>
</dbReference>
<feature type="non-terminal residue" evidence="1">
    <location>
        <position position="1"/>
    </location>
</feature>
<name>A0A392TFI2_9FABA</name>
<feature type="non-terminal residue" evidence="1">
    <location>
        <position position="70"/>
    </location>
</feature>
<protein>
    <submittedName>
        <fullName evidence="1">Uncharacterized protein</fullName>
    </submittedName>
</protein>
<keyword evidence="2" id="KW-1185">Reference proteome</keyword>
<evidence type="ECO:0000313" key="2">
    <source>
        <dbReference type="Proteomes" id="UP000265520"/>
    </source>
</evidence>